<gene>
    <name evidence="2" type="ORF">AVDCRST_MAG08-1253</name>
</gene>
<feature type="compositionally biased region" description="Basic residues" evidence="1">
    <location>
        <begin position="86"/>
        <end position="114"/>
    </location>
</feature>
<feature type="compositionally biased region" description="Low complexity" evidence="1">
    <location>
        <begin position="120"/>
        <end position="129"/>
    </location>
</feature>
<evidence type="ECO:0000256" key="1">
    <source>
        <dbReference type="SAM" id="MobiDB-lite"/>
    </source>
</evidence>
<name>A0A6J4HX47_9PROT</name>
<evidence type="ECO:0000313" key="2">
    <source>
        <dbReference type="EMBL" id="CAA9233529.1"/>
    </source>
</evidence>
<feature type="compositionally biased region" description="Low complexity" evidence="1">
    <location>
        <begin position="136"/>
        <end position="163"/>
    </location>
</feature>
<feature type="compositionally biased region" description="Basic residues" evidence="1">
    <location>
        <begin position="232"/>
        <end position="256"/>
    </location>
</feature>
<dbReference type="AlphaFoldDB" id="A0A6J4HX47"/>
<reference evidence="2" key="1">
    <citation type="submission" date="2020-02" db="EMBL/GenBank/DDBJ databases">
        <authorList>
            <person name="Meier V. D."/>
        </authorList>
    </citation>
    <scope>NUCLEOTIDE SEQUENCE</scope>
    <source>
        <strain evidence="2">AVDCRST_MAG08</strain>
    </source>
</reference>
<organism evidence="2">
    <name type="scientific">uncultured Acetobacteraceae bacterium</name>
    <dbReference type="NCBI Taxonomy" id="169975"/>
    <lineage>
        <taxon>Bacteria</taxon>
        <taxon>Pseudomonadati</taxon>
        <taxon>Pseudomonadota</taxon>
        <taxon>Alphaproteobacteria</taxon>
        <taxon>Acetobacterales</taxon>
        <taxon>Acetobacteraceae</taxon>
        <taxon>environmental samples</taxon>
    </lineage>
</organism>
<proteinExistence type="predicted"/>
<feature type="compositionally biased region" description="Basic residues" evidence="1">
    <location>
        <begin position="164"/>
        <end position="180"/>
    </location>
</feature>
<feature type="compositionally biased region" description="Low complexity" evidence="1">
    <location>
        <begin position="21"/>
        <end position="40"/>
    </location>
</feature>
<sequence>VQARSRSGCRDPRRLGRRRGAGAASAVVGPDAARTRALPSRNRRGLRRLPRHARPGRPRRARDGAGRRPRLRRARLPRGGAQHHPGPGHRHRPLDRRADRRVHPRRAAAGRLPHRPADAGRVLPRCLGPRPRRDGGPSPHGAAGAPRGEGALGLPVRARPARAAGRRRPRPAGGRPRRARGLPGGQRRPLHGLPLRPTRGRAARPRGPRRDRPRPRRPVGRGGRAQHQLAPRVRHRPVDRRAGPARRHAGRLRRRPATGAAHGRPGSDLGSDDGARPARHPGLSPLAAAAGAL</sequence>
<accession>A0A6J4HX47</accession>
<feature type="region of interest" description="Disordered" evidence="1">
    <location>
        <begin position="1"/>
        <end position="293"/>
    </location>
</feature>
<feature type="compositionally biased region" description="Low complexity" evidence="1">
    <location>
        <begin position="185"/>
        <end position="197"/>
    </location>
</feature>
<feature type="compositionally biased region" description="Basic residues" evidence="1">
    <location>
        <begin position="41"/>
        <end position="60"/>
    </location>
</feature>
<protein>
    <submittedName>
        <fullName evidence="2">Diheme cytochrome c-553</fullName>
    </submittedName>
</protein>
<feature type="compositionally biased region" description="Basic residues" evidence="1">
    <location>
        <begin position="198"/>
        <end position="219"/>
    </location>
</feature>
<dbReference type="EMBL" id="CADCTG010000119">
    <property type="protein sequence ID" value="CAA9233529.1"/>
    <property type="molecule type" value="Genomic_DNA"/>
</dbReference>
<feature type="non-terminal residue" evidence="2">
    <location>
        <position position="293"/>
    </location>
</feature>
<feature type="compositionally biased region" description="Basic residues" evidence="1">
    <location>
        <begin position="67"/>
        <end position="76"/>
    </location>
</feature>
<feature type="compositionally biased region" description="Low complexity" evidence="1">
    <location>
        <begin position="281"/>
        <end position="293"/>
    </location>
</feature>
<feature type="non-terminal residue" evidence="2">
    <location>
        <position position="1"/>
    </location>
</feature>